<dbReference type="RefSeq" id="XP_009524868.1">
    <property type="nucleotide sequence ID" value="XM_009526573.1"/>
</dbReference>
<evidence type="ECO:0000313" key="1">
    <source>
        <dbReference type="EMBL" id="EGZ22151.1"/>
    </source>
</evidence>
<dbReference type="EMBL" id="JH159153">
    <property type="protein sequence ID" value="EGZ22151.1"/>
    <property type="molecule type" value="Genomic_DNA"/>
</dbReference>
<dbReference type="GeneID" id="20653197"/>
<sequence length="62" mass="6727">MTGNLLAGPASRPTFSPRQIAAFYFKPCLDEEGETTGYYACKTCAKRGKHAPKSGYSNLVSH</sequence>
<organism evidence="1 2">
    <name type="scientific">Phytophthora sojae (strain P6497)</name>
    <name type="common">Soybean stem and root rot agent</name>
    <name type="synonym">Phytophthora megasperma f. sp. glycines</name>
    <dbReference type="NCBI Taxonomy" id="1094619"/>
    <lineage>
        <taxon>Eukaryota</taxon>
        <taxon>Sar</taxon>
        <taxon>Stramenopiles</taxon>
        <taxon>Oomycota</taxon>
        <taxon>Peronosporomycetes</taxon>
        <taxon>Peronosporales</taxon>
        <taxon>Peronosporaceae</taxon>
        <taxon>Phytophthora</taxon>
    </lineage>
</organism>
<evidence type="ECO:0000313" key="2">
    <source>
        <dbReference type="Proteomes" id="UP000002640"/>
    </source>
</evidence>
<gene>
    <name evidence="1" type="ORF">PHYSODRAFT_459586</name>
</gene>
<dbReference type="InParanoid" id="G4ZCC3"/>
<evidence type="ECO:0008006" key="3">
    <source>
        <dbReference type="Google" id="ProtNLM"/>
    </source>
</evidence>
<dbReference type="KEGG" id="psoj:PHYSODRAFT_459586"/>
<reference evidence="1 2" key="1">
    <citation type="journal article" date="2006" name="Science">
        <title>Phytophthora genome sequences uncover evolutionary origins and mechanisms of pathogenesis.</title>
        <authorList>
            <person name="Tyler B.M."/>
            <person name="Tripathy S."/>
            <person name="Zhang X."/>
            <person name="Dehal P."/>
            <person name="Jiang R.H."/>
            <person name="Aerts A."/>
            <person name="Arredondo F.D."/>
            <person name="Baxter L."/>
            <person name="Bensasson D."/>
            <person name="Beynon J.L."/>
            <person name="Chapman J."/>
            <person name="Damasceno C.M."/>
            <person name="Dorrance A.E."/>
            <person name="Dou D."/>
            <person name="Dickerman A.W."/>
            <person name="Dubchak I.L."/>
            <person name="Garbelotto M."/>
            <person name="Gijzen M."/>
            <person name="Gordon S.G."/>
            <person name="Govers F."/>
            <person name="Grunwald N.J."/>
            <person name="Huang W."/>
            <person name="Ivors K.L."/>
            <person name="Jones R.W."/>
            <person name="Kamoun S."/>
            <person name="Krampis K."/>
            <person name="Lamour K.H."/>
            <person name="Lee M.K."/>
            <person name="McDonald W.H."/>
            <person name="Medina M."/>
            <person name="Meijer H.J."/>
            <person name="Nordberg E.K."/>
            <person name="Maclean D.J."/>
            <person name="Ospina-Giraldo M.D."/>
            <person name="Morris P.F."/>
            <person name="Phuntumart V."/>
            <person name="Putnam N.H."/>
            <person name="Rash S."/>
            <person name="Rose J.K."/>
            <person name="Sakihama Y."/>
            <person name="Salamov A.A."/>
            <person name="Savidor A."/>
            <person name="Scheuring C.F."/>
            <person name="Smith B.M."/>
            <person name="Sobral B.W."/>
            <person name="Terry A."/>
            <person name="Torto-Alalibo T.A."/>
            <person name="Win J."/>
            <person name="Xu Z."/>
            <person name="Zhang H."/>
            <person name="Grigoriev I.V."/>
            <person name="Rokhsar D.S."/>
            <person name="Boore J.L."/>
        </authorList>
    </citation>
    <scope>NUCLEOTIDE SEQUENCE [LARGE SCALE GENOMIC DNA]</scope>
    <source>
        <strain evidence="1 2">P6497</strain>
    </source>
</reference>
<proteinExistence type="predicted"/>
<protein>
    <recommendedName>
        <fullName evidence="3">BED-type domain-containing protein</fullName>
    </recommendedName>
</protein>
<name>G4ZCC3_PHYSP</name>
<accession>G4ZCC3</accession>
<dbReference type="AlphaFoldDB" id="G4ZCC3"/>
<keyword evidence="2" id="KW-1185">Reference proteome</keyword>
<dbReference type="Proteomes" id="UP000002640">
    <property type="component" value="Unassembled WGS sequence"/>
</dbReference>
<feature type="non-terminal residue" evidence="1">
    <location>
        <position position="62"/>
    </location>
</feature>